<keyword evidence="1" id="KW-0812">Transmembrane</keyword>
<proteinExistence type="predicted"/>
<evidence type="ECO:0000256" key="1">
    <source>
        <dbReference type="SAM" id="Phobius"/>
    </source>
</evidence>
<feature type="transmembrane region" description="Helical" evidence="1">
    <location>
        <begin position="50"/>
        <end position="69"/>
    </location>
</feature>
<organism evidence="2">
    <name type="scientific">marine sediment metagenome</name>
    <dbReference type="NCBI Taxonomy" id="412755"/>
    <lineage>
        <taxon>unclassified sequences</taxon>
        <taxon>metagenomes</taxon>
        <taxon>ecological metagenomes</taxon>
    </lineage>
</organism>
<comment type="caution">
    <text evidence="2">The sequence shown here is derived from an EMBL/GenBank/DDBJ whole genome shotgun (WGS) entry which is preliminary data.</text>
</comment>
<keyword evidence="1" id="KW-1133">Transmembrane helix</keyword>
<feature type="non-terminal residue" evidence="2">
    <location>
        <position position="70"/>
    </location>
</feature>
<dbReference type="EMBL" id="BARS01004990">
    <property type="protein sequence ID" value="GAF85314.1"/>
    <property type="molecule type" value="Genomic_DNA"/>
</dbReference>
<protein>
    <submittedName>
        <fullName evidence="2">Uncharacterized protein</fullName>
    </submittedName>
</protein>
<accession>X0SWD7</accession>
<dbReference type="AlphaFoldDB" id="X0SWD7"/>
<sequence>MKILLCSIISFVIGFVSAFIISKFGFKLGLTDIPNERSAHDKPIPKGGGIGIPIAVALTIFLFTNTLYLP</sequence>
<reference evidence="2" key="1">
    <citation type="journal article" date="2014" name="Front. Microbiol.">
        <title>High frequency of phylogenetically diverse reductive dehalogenase-homologous genes in deep subseafloor sedimentary metagenomes.</title>
        <authorList>
            <person name="Kawai M."/>
            <person name="Futagami T."/>
            <person name="Toyoda A."/>
            <person name="Takaki Y."/>
            <person name="Nishi S."/>
            <person name="Hori S."/>
            <person name="Arai W."/>
            <person name="Tsubouchi T."/>
            <person name="Morono Y."/>
            <person name="Uchiyama I."/>
            <person name="Ito T."/>
            <person name="Fujiyama A."/>
            <person name="Inagaki F."/>
            <person name="Takami H."/>
        </authorList>
    </citation>
    <scope>NUCLEOTIDE SEQUENCE</scope>
    <source>
        <strain evidence="2">Expedition CK06-06</strain>
    </source>
</reference>
<name>X0SWD7_9ZZZZ</name>
<gene>
    <name evidence="2" type="ORF">S01H1_09764</name>
</gene>
<keyword evidence="1" id="KW-0472">Membrane</keyword>
<evidence type="ECO:0000313" key="2">
    <source>
        <dbReference type="EMBL" id="GAF85314.1"/>
    </source>
</evidence>